<feature type="region of interest" description="Disordered" evidence="1">
    <location>
        <begin position="157"/>
        <end position="197"/>
    </location>
</feature>
<proteinExistence type="predicted"/>
<dbReference type="RefSeq" id="XP_015284215.1">
    <property type="nucleotide sequence ID" value="XM_015428729.1"/>
</dbReference>
<feature type="region of interest" description="Disordered" evidence="1">
    <location>
        <begin position="1"/>
        <end position="93"/>
    </location>
</feature>
<feature type="non-terminal residue" evidence="3">
    <location>
        <position position="1"/>
    </location>
</feature>
<gene>
    <name evidence="3" type="primary">LOC107125285</name>
</gene>
<reference evidence="3" key="1">
    <citation type="submission" date="2025-08" db="UniProtKB">
        <authorList>
            <consortium name="RefSeq"/>
        </authorList>
    </citation>
    <scope>IDENTIFICATION</scope>
</reference>
<organism evidence="2 3">
    <name type="scientific">Gekko japonicus</name>
    <name type="common">Schlegel's Japanese gecko</name>
    <dbReference type="NCBI Taxonomy" id="146911"/>
    <lineage>
        <taxon>Eukaryota</taxon>
        <taxon>Metazoa</taxon>
        <taxon>Chordata</taxon>
        <taxon>Craniata</taxon>
        <taxon>Vertebrata</taxon>
        <taxon>Euteleostomi</taxon>
        <taxon>Lepidosauria</taxon>
        <taxon>Squamata</taxon>
        <taxon>Bifurcata</taxon>
        <taxon>Gekkota</taxon>
        <taxon>Gekkonidae</taxon>
        <taxon>Gekkoninae</taxon>
        <taxon>Gekko</taxon>
    </lineage>
</organism>
<keyword evidence="2" id="KW-1185">Reference proteome</keyword>
<evidence type="ECO:0000313" key="2">
    <source>
        <dbReference type="Proteomes" id="UP000694871"/>
    </source>
</evidence>
<name>A0ABM1LE28_GEKJA</name>
<feature type="compositionally biased region" description="Low complexity" evidence="1">
    <location>
        <begin position="42"/>
        <end position="60"/>
    </location>
</feature>
<evidence type="ECO:0000256" key="1">
    <source>
        <dbReference type="SAM" id="MobiDB-lite"/>
    </source>
</evidence>
<accession>A0ABM1LE28</accession>
<sequence length="211" mass="23044">SLSSQTDGCASPLIHTKLSLRPRSPAPRHSESPSPTSSFRTLQPSPLLSIRSSRSYSLPLTPAESPRTPDAHSSPPRSRRKPPRTTSVQAASCEDLYAHRTLARPNTPMGRVDIAPSEGLPHNPYAVVSPGTRGHPLTPADRYDVFPSSEDPYCRRYTRSPHPGRARPVGEEGLTPTLGRQPQTRFADRGYISPSTGPVRTLVMSRLQGRL</sequence>
<evidence type="ECO:0000313" key="3">
    <source>
        <dbReference type="RefSeq" id="XP_015284215.1"/>
    </source>
</evidence>
<protein>
    <submittedName>
        <fullName evidence="3">Serine/arginine-rich splicing factor SR45-like</fullName>
    </submittedName>
</protein>
<dbReference type="GeneID" id="107125285"/>
<feature type="compositionally biased region" description="Polar residues" evidence="1">
    <location>
        <begin position="32"/>
        <end position="41"/>
    </location>
</feature>
<dbReference type="Proteomes" id="UP000694871">
    <property type="component" value="Unplaced"/>
</dbReference>
<feature type="non-terminal residue" evidence="3">
    <location>
        <position position="211"/>
    </location>
</feature>